<reference evidence="2" key="1">
    <citation type="submission" date="2003-11" db="EMBL/GenBank/DDBJ databases">
        <authorList>
            <person name="Heidelberg J.F."/>
            <person name="Eisen J.A."/>
            <person name="Nelson W.C."/>
            <person name="DeLong E.F."/>
        </authorList>
    </citation>
    <scope>NUCLEOTIDE SEQUENCE</scope>
</reference>
<sequence>MIGCSEFKKSGYTLTVMSSSTDLERLNAARLKIAIRLTVAMMAFYFAFILLVAFRKNLLTMLVSPGLSLGILLGALVIVAAWILVWIYVRWANRHYDQSIADLREQL</sequence>
<reference evidence="2" key="2">
    <citation type="submission" date="2003-12" db="EMBL/GenBank/DDBJ databases">
        <title>Monterey Bay Coastal Ocean Microbial Observatory environmental clone sequencing.</title>
        <authorList>
            <person name="DeLong E.F."/>
        </authorList>
    </citation>
    <scope>NUCLEOTIDE SEQUENCE</scope>
</reference>
<feature type="transmembrane region" description="Helical" evidence="1">
    <location>
        <begin position="66"/>
        <end position="89"/>
    </location>
</feature>
<keyword evidence="1" id="KW-1133">Transmembrane helix</keyword>
<keyword evidence="1" id="KW-0812">Transmembrane</keyword>
<dbReference type="InterPro" id="IPR007436">
    <property type="entry name" value="DUF485"/>
</dbReference>
<dbReference type="EMBL" id="AY458629">
    <property type="protein sequence ID" value="AAR37456.1"/>
    <property type="molecule type" value="Genomic_DNA"/>
</dbReference>
<feature type="transmembrane region" description="Helical" evidence="1">
    <location>
        <begin position="33"/>
        <end position="54"/>
    </location>
</feature>
<dbReference type="Pfam" id="PF04341">
    <property type="entry name" value="DUF485"/>
    <property type="match status" value="1"/>
</dbReference>
<dbReference type="PANTHER" id="PTHR38598">
    <property type="entry name" value="INNER MEMBRANE PROTEIN YJCH"/>
    <property type="match status" value="1"/>
</dbReference>
<evidence type="ECO:0008006" key="3">
    <source>
        <dbReference type="Google" id="ProtNLM"/>
    </source>
</evidence>
<dbReference type="AlphaFoldDB" id="Q6SI16"/>
<proteinExistence type="predicted"/>
<organism evidence="2">
    <name type="scientific">uncultured marine bacterium 105</name>
    <dbReference type="NCBI Taxonomy" id="257382"/>
    <lineage>
        <taxon>Bacteria</taxon>
        <taxon>environmental samples</taxon>
    </lineage>
</organism>
<protein>
    <recommendedName>
        <fullName evidence="3">DUF485 domain-containing protein</fullName>
    </recommendedName>
</protein>
<name>Q6SI16_9BACT</name>
<dbReference type="GO" id="GO:0005886">
    <property type="term" value="C:plasma membrane"/>
    <property type="evidence" value="ECO:0007669"/>
    <property type="project" value="TreeGrafter"/>
</dbReference>
<gene>
    <name evidence="2" type="ORF">MBMO_EBAC750-01A01.30</name>
</gene>
<accession>Q6SI16</accession>
<evidence type="ECO:0000313" key="2">
    <source>
        <dbReference type="EMBL" id="AAR37456.1"/>
    </source>
</evidence>
<evidence type="ECO:0000256" key="1">
    <source>
        <dbReference type="SAM" id="Phobius"/>
    </source>
</evidence>
<keyword evidence="1" id="KW-0472">Membrane</keyword>
<dbReference type="PANTHER" id="PTHR38598:SF1">
    <property type="entry name" value="INNER MEMBRANE PROTEIN YJCH"/>
    <property type="match status" value="1"/>
</dbReference>
<dbReference type="InterPro" id="IPR052959">
    <property type="entry name" value="Inner_membrane_assoc"/>
</dbReference>